<keyword evidence="2" id="KW-0479">Metal-binding</keyword>
<accession>A0A0N4VG39</accession>
<dbReference type="EMBL" id="UXUI01009829">
    <property type="protein sequence ID" value="VDD94380.1"/>
    <property type="molecule type" value="Genomic_DNA"/>
</dbReference>
<organism evidence="11">
    <name type="scientific">Enterobius vermicularis</name>
    <name type="common">Human pinworm</name>
    <dbReference type="NCBI Taxonomy" id="51028"/>
    <lineage>
        <taxon>Eukaryota</taxon>
        <taxon>Metazoa</taxon>
        <taxon>Ecdysozoa</taxon>
        <taxon>Nematoda</taxon>
        <taxon>Chromadorea</taxon>
        <taxon>Rhabditida</taxon>
        <taxon>Spirurina</taxon>
        <taxon>Oxyuridomorpha</taxon>
        <taxon>Oxyuroidea</taxon>
        <taxon>Oxyuridae</taxon>
        <taxon>Enterobius</taxon>
    </lineage>
</organism>
<dbReference type="InterPro" id="IPR006620">
    <property type="entry name" value="Pro_4_hyd_alph"/>
</dbReference>
<dbReference type="GO" id="GO:0005783">
    <property type="term" value="C:endoplasmic reticulum"/>
    <property type="evidence" value="ECO:0007669"/>
    <property type="project" value="TreeGrafter"/>
</dbReference>
<evidence type="ECO:0000256" key="6">
    <source>
        <dbReference type="ARBA" id="ARBA00023004"/>
    </source>
</evidence>
<evidence type="ECO:0000256" key="5">
    <source>
        <dbReference type="ARBA" id="ARBA00023002"/>
    </source>
</evidence>
<dbReference type="Pfam" id="PF03171">
    <property type="entry name" value="2OG-FeII_Oxy"/>
    <property type="match status" value="1"/>
</dbReference>
<sequence length="727" mass="84159">MGYKPAFIYLYAFCIYWFGGVCANSPKLLAVTVATDETDGLRRLQRSAEAFHIDLHVFGLGEKWIGGDVRNGPGGGQKIRILQKHLKQYRDRQDVVVLFVDAFDVIFNGYGEEIMSRFLSDFKDYRVVFSAESFCWPDPELSEAYPLVQFGKRYLNSGLFMGYAPEIWKLINLVPVQDSDDDQLYYTRIYVDRESRRSLEFTLDSLSRIFQNLNGAAKDLSLEFKENDYAVLHNIPYSTHPLILHGNGPSKSYLNYLGNYLGKAWIENGVCQMCNLEETEVLEESDRESWPLLTIALLIAKPTPFVHEFLESFTALYYPTSRIHLFIYNNQKYNENEVKKFVQSVSDKYLSVDVENSDTDFGEREARTLAINCFAQVLLKHAFCKSLRLLLYSRFFHNFRGILAPLVVQPGKLFSNFWGAVAKDGYYARSVDYMEIVTNKKKGVWNVPFVSSALLINSKKFVSMGKSFVYNTNHDPDMSFCEYARDFGHFMYLDNQRHYGFLVVSENFDLTKLHPEMYQVFDNPELWESRYLHESYHLALNDNSDVITQPCPDVYSFPFMSKDFCEELIGEVEFFGQWSDGSNYDKRLAGGYENVPTRDIHMKQIDFERQWLYILDTYIRPIQEKIYIGYYHKPVEAYMMFVVRYKPDEQPSLRPHHDASTYSVDIALNKQGVDYVGGGVRFNRYNCSVNASEVGHSLIFPGRLTHLHEGLPTVSGTRYIAVSFINP</sequence>
<evidence type="ECO:0000256" key="1">
    <source>
        <dbReference type="ARBA" id="ARBA00001961"/>
    </source>
</evidence>
<dbReference type="InterPro" id="IPR044861">
    <property type="entry name" value="IPNS-like_FE2OG_OXY"/>
</dbReference>
<evidence type="ECO:0000313" key="11">
    <source>
        <dbReference type="WBParaSite" id="EVEC_0000973401-mRNA-1"/>
    </source>
</evidence>
<dbReference type="GO" id="GO:0031418">
    <property type="term" value="F:L-ascorbic acid binding"/>
    <property type="evidence" value="ECO:0007669"/>
    <property type="project" value="InterPro"/>
</dbReference>
<dbReference type="AlphaFoldDB" id="A0A0N4VG39"/>
<proteinExistence type="predicted"/>
<dbReference type="Pfam" id="PF25238">
    <property type="entry name" value="OGFOD2-like"/>
    <property type="match status" value="1"/>
</dbReference>
<evidence type="ECO:0000256" key="2">
    <source>
        <dbReference type="ARBA" id="ARBA00022723"/>
    </source>
</evidence>
<evidence type="ECO:0000256" key="7">
    <source>
        <dbReference type="ARBA" id="ARBA00023180"/>
    </source>
</evidence>
<protein>
    <submittedName>
        <fullName evidence="11">Fe2OG dioxygenase domain-containing protein</fullName>
    </submittedName>
</protein>
<dbReference type="PROSITE" id="PS51471">
    <property type="entry name" value="FE2OG_OXY"/>
    <property type="match status" value="1"/>
</dbReference>
<reference evidence="9 10" key="2">
    <citation type="submission" date="2018-10" db="EMBL/GenBank/DDBJ databases">
        <authorList>
            <consortium name="Pathogen Informatics"/>
        </authorList>
    </citation>
    <scope>NUCLEOTIDE SEQUENCE [LARGE SCALE GENOMIC DNA]</scope>
</reference>
<evidence type="ECO:0000313" key="9">
    <source>
        <dbReference type="EMBL" id="VDD94380.1"/>
    </source>
</evidence>
<reference evidence="11" key="1">
    <citation type="submission" date="2016-04" db="UniProtKB">
        <authorList>
            <consortium name="WormBaseParasite"/>
        </authorList>
    </citation>
    <scope>IDENTIFICATION</scope>
</reference>
<name>A0A0N4VG39_ENTVE</name>
<dbReference type="STRING" id="51028.A0A0N4VG39"/>
<evidence type="ECO:0000259" key="8">
    <source>
        <dbReference type="PROSITE" id="PS51471"/>
    </source>
</evidence>
<dbReference type="Pfam" id="PF25342">
    <property type="entry name" value="GT_PLOD"/>
    <property type="match status" value="1"/>
</dbReference>
<dbReference type="Proteomes" id="UP000274131">
    <property type="component" value="Unassembled WGS sequence"/>
</dbReference>
<dbReference type="GO" id="GO:0005506">
    <property type="term" value="F:iron ion binding"/>
    <property type="evidence" value="ECO:0007669"/>
    <property type="project" value="InterPro"/>
</dbReference>
<evidence type="ECO:0000256" key="4">
    <source>
        <dbReference type="ARBA" id="ARBA00022964"/>
    </source>
</evidence>
<dbReference type="InterPro" id="IPR005123">
    <property type="entry name" value="Oxoglu/Fe-dep_dioxygenase_dom"/>
</dbReference>
<evidence type="ECO:0000313" key="10">
    <source>
        <dbReference type="Proteomes" id="UP000274131"/>
    </source>
</evidence>
<dbReference type="GO" id="GO:0008475">
    <property type="term" value="F:procollagen-lysine 5-dioxygenase activity"/>
    <property type="evidence" value="ECO:0007669"/>
    <property type="project" value="TreeGrafter"/>
</dbReference>
<dbReference type="InterPro" id="IPR057589">
    <property type="entry name" value="GT_PLOD"/>
</dbReference>
<evidence type="ECO:0000256" key="3">
    <source>
        <dbReference type="ARBA" id="ARBA00022729"/>
    </source>
</evidence>
<feature type="domain" description="Fe2OG dioxygenase" evidence="8">
    <location>
        <begin position="636"/>
        <end position="727"/>
    </location>
</feature>
<gene>
    <name evidence="9" type="ORF">EVEC_LOCUS9131</name>
</gene>
<keyword evidence="7" id="KW-0325">Glycoprotein</keyword>
<keyword evidence="4" id="KW-0223">Dioxygenase</keyword>
<keyword evidence="10" id="KW-1185">Reference proteome</keyword>
<dbReference type="WBParaSite" id="EVEC_0000973401-mRNA-1">
    <property type="protein sequence ID" value="EVEC_0000973401-mRNA-1"/>
    <property type="gene ID" value="EVEC_0000973401"/>
</dbReference>
<dbReference type="PANTHER" id="PTHR10730:SF45">
    <property type="entry name" value="PROCOLLAGEN-LYSINE,2-OXOGLUTARATE 5-DIOXYGENASE"/>
    <property type="match status" value="1"/>
</dbReference>
<dbReference type="SMART" id="SM00702">
    <property type="entry name" value="P4Hc"/>
    <property type="match status" value="1"/>
</dbReference>
<dbReference type="Gene3D" id="2.60.120.620">
    <property type="entry name" value="q2cbj1_9rhob like domain"/>
    <property type="match status" value="1"/>
</dbReference>
<comment type="cofactor">
    <cofactor evidence="1">
        <name>L-ascorbate</name>
        <dbReference type="ChEBI" id="CHEBI:38290"/>
    </cofactor>
</comment>
<dbReference type="OrthoDB" id="69177at2759"/>
<keyword evidence="6" id="KW-0408">Iron</keyword>
<dbReference type="InterPro" id="IPR050757">
    <property type="entry name" value="Collagen_mod_GT25"/>
</dbReference>
<keyword evidence="3" id="KW-0732">Signal</keyword>
<dbReference type="PANTHER" id="PTHR10730">
    <property type="entry name" value="PROCOLLAGEN-LYSINE,2-OXOGLUTARATE 5-DIOXYGENASE/GLYCOSYLTRANSFERASE 25 FAMILY MEMBER"/>
    <property type="match status" value="1"/>
</dbReference>
<keyword evidence="5" id="KW-0560">Oxidoreductase</keyword>